<dbReference type="InterPro" id="IPR013024">
    <property type="entry name" value="GGCT-like"/>
</dbReference>
<evidence type="ECO:0000256" key="1">
    <source>
        <dbReference type="ARBA" id="ARBA00022679"/>
    </source>
</evidence>
<accession>A0ABY6IPF1</accession>
<evidence type="ECO:0000313" key="4">
    <source>
        <dbReference type="EMBL" id="UYQ72475.1"/>
    </source>
</evidence>
<name>A0ABY6IPF1_9HYPH</name>
<dbReference type="PANTHER" id="PTHR31544:SF2">
    <property type="entry name" value="AIG2-LIKE PROTEIN D"/>
    <property type="match status" value="1"/>
</dbReference>
<protein>
    <recommendedName>
        <fullName evidence="2">Putative gamma-glutamylcyclotransferase</fullName>
    </recommendedName>
</protein>
<dbReference type="InterPro" id="IPR045038">
    <property type="entry name" value="AIG2-like"/>
</dbReference>
<dbReference type="Gene3D" id="3.10.490.10">
    <property type="entry name" value="Gamma-glutamyl cyclotransferase-like"/>
    <property type="match status" value="1"/>
</dbReference>
<evidence type="ECO:0000256" key="2">
    <source>
        <dbReference type="ARBA" id="ARBA00030602"/>
    </source>
</evidence>
<sequence length="141" mass="16018">MTEIDLALFVYGTLRDREILEGVLGRAVPPADRVDARAYGWRTVYYPDRLYPALVPANQWTLGLKIAGLGQRDMARLDAFEGDEYRRGRIEIETQGGTGTAQTYFPTKTINTDAPRWSFETWTALHRPQAIAQYRSDDFAS</sequence>
<dbReference type="SUPFAM" id="SSF110857">
    <property type="entry name" value="Gamma-glutamyl cyclotransferase-like"/>
    <property type="match status" value="1"/>
</dbReference>
<dbReference type="Pfam" id="PF06094">
    <property type="entry name" value="GGACT"/>
    <property type="match status" value="1"/>
</dbReference>
<dbReference type="Proteomes" id="UP001163882">
    <property type="component" value="Chromosome"/>
</dbReference>
<dbReference type="RefSeq" id="WP_264226108.1">
    <property type="nucleotide sequence ID" value="NZ_CP107716.1"/>
</dbReference>
<gene>
    <name evidence="4" type="ORF">OF122_01395</name>
</gene>
<evidence type="ECO:0000259" key="3">
    <source>
        <dbReference type="Pfam" id="PF06094"/>
    </source>
</evidence>
<dbReference type="InterPro" id="IPR036568">
    <property type="entry name" value="GGCT-like_sf"/>
</dbReference>
<keyword evidence="5" id="KW-1185">Reference proteome</keyword>
<dbReference type="PANTHER" id="PTHR31544">
    <property type="entry name" value="AIG2-LIKE PROTEIN D"/>
    <property type="match status" value="1"/>
</dbReference>
<feature type="domain" description="Gamma-glutamylcyclotransferase AIG2-like" evidence="3">
    <location>
        <begin position="8"/>
        <end position="122"/>
    </location>
</feature>
<dbReference type="CDD" id="cd06661">
    <property type="entry name" value="GGCT_like"/>
    <property type="match status" value="1"/>
</dbReference>
<evidence type="ECO:0000313" key="5">
    <source>
        <dbReference type="Proteomes" id="UP001163882"/>
    </source>
</evidence>
<proteinExistence type="predicted"/>
<reference evidence="4" key="1">
    <citation type="submission" date="2022-10" db="EMBL/GenBank/DDBJ databases">
        <title>YIM 151497 complete genome.</title>
        <authorList>
            <person name="Chen X."/>
        </authorList>
    </citation>
    <scope>NUCLEOTIDE SEQUENCE</scope>
    <source>
        <strain evidence="4">YIM 151497</strain>
    </source>
</reference>
<dbReference type="InterPro" id="IPR009288">
    <property type="entry name" value="AIG2-like_dom"/>
</dbReference>
<dbReference type="EMBL" id="CP107716">
    <property type="protein sequence ID" value="UYQ72475.1"/>
    <property type="molecule type" value="Genomic_DNA"/>
</dbReference>
<organism evidence="4 5">
    <name type="scientific">Pelagibacterium flavum</name>
    <dbReference type="NCBI Taxonomy" id="2984530"/>
    <lineage>
        <taxon>Bacteria</taxon>
        <taxon>Pseudomonadati</taxon>
        <taxon>Pseudomonadota</taxon>
        <taxon>Alphaproteobacteria</taxon>
        <taxon>Hyphomicrobiales</taxon>
        <taxon>Devosiaceae</taxon>
        <taxon>Pelagibacterium</taxon>
    </lineage>
</organism>
<keyword evidence="1" id="KW-0808">Transferase</keyword>